<evidence type="ECO:0000313" key="1">
    <source>
        <dbReference type="EMBL" id="QDH25126.1"/>
    </source>
</evidence>
<organism evidence="1 2">
    <name type="scientific">Neokomagataea tanensis</name>
    <dbReference type="NCBI Taxonomy" id="661191"/>
    <lineage>
        <taxon>Bacteria</taxon>
        <taxon>Pseudomonadati</taxon>
        <taxon>Pseudomonadota</taxon>
        <taxon>Alphaproteobacteria</taxon>
        <taxon>Acetobacterales</taxon>
        <taxon>Acetobacteraceae</taxon>
        <taxon>Neokomagataea</taxon>
    </lineage>
</organism>
<gene>
    <name evidence="1" type="ORF">D5366_07780</name>
</gene>
<dbReference type="Proteomes" id="UP000317214">
    <property type="component" value="Chromosome"/>
</dbReference>
<dbReference type="KEGG" id="ntn:D5366_07780"/>
<sequence>MIIRNASFVKGHTMSLDNYRFDGPGNIGSPEKPSIWLCGIEFGESKNTNPTLAAEEGYSVEKQWGWGYNQKAHKLLCCIEGYPISEAFEFAKEKNIFSSPDCNYLLTNLFPENCLTVDTWSIEAQQRTGFKDKIDYINYVRNVCFKAMRAQIKAHKPKLFIGVGVAHERDFVNIVSEPQIKCELAEFTVGKHKKRIRLYPSETPLAVIPHLSSAGGLNSNESIERAGKIIRERLLSA</sequence>
<dbReference type="EMBL" id="CP032485">
    <property type="protein sequence ID" value="QDH25126.1"/>
    <property type="molecule type" value="Genomic_DNA"/>
</dbReference>
<keyword evidence="2" id="KW-1185">Reference proteome</keyword>
<accession>A0A4Y6V9E9</accession>
<evidence type="ECO:0008006" key="3">
    <source>
        <dbReference type="Google" id="ProtNLM"/>
    </source>
</evidence>
<name>A0A4Y6V9E9_9PROT</name>
<dbReference type="AlphaFoldDB" id="A0A4Y6V9E9"/>
<evidence type="ECO:0000313" key="2">
    <source>
        <dbReference type="Proteomes" id="UP000317214"/>
    </source>
</evidence>
<proteinExistence type="predicted"/>
<protein>
    <recommendedName>
        <fullName evidence="3">Uracil-DNA glycosylase-like domain-containing protein</fullName>
    </recommendedName>
</protein>
<reference evidence="1 2" key="1">
    <citation type="submission" date="2018-09" db="EMBL/GenBank/DDBJ databases">
        <title>The complete genome sequence of Neokomagataea tanensis NBRC 106556(T).</title>
        <authorList>
            <person name="Chua K.-O."/>
            <person name="See-Too W.-S."/>
            <person name="Hong K.-W."/>
            <person name="Yin W.-F."/>
            <person name="Chan K.-G."/>
        </authorList>
    </citation>
    <scope>NUCLEOTIDE SEQUENCE [LARGE SCALE GENOMIC DNA]</scope>
    <source>
        <strain evidence="2">AH13 \ NBRC 106556</strain>
    </source>
</reference>